<dbReference type="PANTHER" id="PTHR11566:SF212">
    <property type="entry name" value="DYNAMIN"/>
    <property type="match status" value="1"/>
</dbReference>
<dbReference type="Gene3D" id="3.40.50.300">
    <property type="entry name" value="P-loop containing nucleotide triphosphate hydrolases"/>
    <property type="match status" value="1"/>
</dbReference>
<dbReference type="SUPFAM" id="SSF52540">
    <property type="entry name" value="P-loop containing nucleoside triphosphate hydrolases"/>
    <property type="match status" value="1"/>
</dbReference>
<keyword evidence="4" id="KW-1185">Reference proteome</keyword>
<dbReference type="InterPro" id="IPR045063">
    <property type="entry name" value="Dynamin_N"/>
</dbReference>
<sequence length="303" mass="33879">MIDTLLDALIPSFNVQMERQSLLNALLVSYSIREWINVCGRSRVPLWIHPLSTVSLLIRPSDVPSTVYDVKEEKDEMVTDAPEVSKDGSVCTGTGRRAMGKCAVVDSYWRKDGWKEEPTVADTVTSQQDISSTEYNRLPLSLSTNSSTLRTPLKTSTRMDTRPKLIFSVPEWIPISAYLPHFCGYRFTDFDAVRKEIKDETDRGTGQNKRISPHPINVRVFSPHVLIVILIDLSGLTKVPVGDQPIDIEHHIKEMIMTYISRETCLILAVTPANSDVVTADALKLAKKVDPQGLRTIGETNGK</sequence>
<accession>A0A2A6BEM0</accession>
<dbReference type="InterPro" id="IPR027417">
    <property type="entry name" value="P-loop_NTPase"/>
</dbReference>
<accession>A0A8R1YQ96</accession>
<evidence type="ECO:0000256" key="2">
    <source>
        <dbReference type="ARBA" id="ARBA00023134"/>
    </source>
</evidence>
<dbReference type="Pfam" id="PF00350">
    <property type="entry name" value="Dynamin_N"/>
    <property type="match status" value="1"/>
</dbReference>
<dbReference type="PANTHER" id="PTHR11566">
    <property type="entry name" value="DYNAMIN"/>
    <property type="match status" value="1"/>
</dbReference>
<keyword evidence="1" id="KW-0547">Nucleotide-binding</keyword>
<dbReference type="AlphaFoldDB" id="A0A2A6BEM0"/>
<dbReference type="OrthoDB" id="5061070at2759"/>
<dbReference type="SMART" id="SM00053">
    <property type="entry name" value="DYNc"/>
    <property type="match status" value="1"/>
</dbReference>
<protein>
    <submittedName>
        <fullName evidence="3">Dynamin-type G domain-containing protein</fullName>
    </submittedName>
</protein>
<gene>
    <name evidence="3" type="primary">WBGene00272114</name>
</gene>
<dbReference type="GO" id="GO:0005525">
    <property type="term" value="F:GTP binding"/>
    <property type="evidence" value="ECO:0007669"/>
    <property type="project" value="UniProtKB-KW"/>
</dbReference>
<dbReference type="InterPro" id="IPR030381">
    <property type="entry name" value="G_DYNAMIN_dom"/>
</dbReference>
<proteinExistence type="predicted"/>
<evidence type="ECO:0000313" key="3">
    <source>
        <dbReference type="EnsemblMetazoa" id="PPA33745.1"/>
    </source>
</evidence>
<evidence type="ECO:0000313" key="4">
    <source>
        <dbReference type="Proteomes" id="UP000005239"/>
    </source>
</evidence>
<dbReference type="InterPro" id="IPR022812">
    <property type="entry name" value="Dynamin"/>
</dbReference>
<reference evidence="3" key="2">
    <citation type="submission" date="2022-06" db="UniProtKB">
        <authorList>
            <consortium name="EnsemblMetazoa"/>
        </authorList>
    </citation>
    <scope>IDENTIFICATION</scope>
    <source>
        <strain evidence="3">PS312</strain>
    </source>
</reference>
<dbReference type="Proteomes" id="UP000005239">
    <property type="component" value="Unassembled WGS sequence"/>
</dbReference>
<evidence type="ECO:0000256" key="1">
    <source>
        <dbReference type="ARBA" id="ARBA00022741"/>
    </source>
</evidence>
<dbReference type="InterPro" id="IPR001401">
    <property type="entry name" value="Dynamin_GTPase"/>
</dbReference>
<dbReference type="PROSITE" id="PS51718">
    <property type="entry name" value="G_DYNAMIN_2"/>
    <property type="match status" value="1"/>
</dbReference>
<dbReference type="GO" id="GO:0003924">
    <property type="term" value="F:GTPase activity"/>
    <property type="evidence" value="ECO:0007669"/>
    <property type="project" value="InterPro"/>
</dbReference>
<name>A0A2A6BEM0_PRIPA</name>
<reference evidence="4" key="1">
    <citation type="journal article" date="2008" name="Nat. Genet.">
        <title>The Pristionchus pacificus genome provides a unique perspective on nematode lifestyle and parasitism.</title>
        <authorList>
            <person name="Dieterich C."/>
            <person name="Clifton S.W."/>
            <person name="Schuster L.N."/>
            <person name="Chinwalla A."/>
            <person name="Delehaunty K."/>
            <person name="Dinkelacker I."/>
            <person name="Fulton L."/>
            <person name="Fulton R."/>
            <person name="Godfrey J."/>
            <person name="Minx P."/>
            <person name="Mitreva M."/>
            <person name="Roeseler W."/>
            <person name="Tian H."/>
            <person name="Witte H."/>
            <person name="Yang S.P."/>
            <person name="Wilson R.K."/>
            <person name="Sommer R.J."/>
        </authorList>
    </citation>
    <scope>NUCLEOTIDE SEQUENCE [LARGE SCALE GENOMIC DNA]</scope>
    <source>
        <strain evidence="4">PS312</strain>
    </source>
</reference>
<dbReference type="PRINTS" id="PR00195">
    <property type="entry name" value="DYNAMIN"/>
</dbReference>
<keyword evidence="2" id="KW-0342">GTP-binding</keyword>
<organism evidence="3 4">
    <name type="scientific">Pristionchus pacificus</name>
    <name type="common">Parasitic nematode worm</name>
    <dbReference type="NCBI Taxonomy" id="54126"/>
    <lineage>
        <taxon>Eukaryota</taxon>
        <taxon>Metazoa</taxon>
        <taxon>Ecdysozoa</taxon>
        <taxon>Nematoda</taxon>
        <taxon>Chromadorea</taxon>
        <taxon>Rhabditida</taxon>
        <taxon>Rhabditina</taxon>
        <taxon>Diplogasteromorpha</taxon>
        <taxon>Diplogasteroidea</taxon>
        <taxon>Neodiplogasteridae</taxon>
        <taxon>Pristionchus</taxon>
    </lineage>
</organism>
<dbReference type="EnsemblMetazoa" id="PPA33745.1">
    <property type="protein sequence ID" value="PPA33745.1"/>
    <property type="gene ID" value="WBGene00272114"/>
</dbReference>